<dbReference type="InterPro" id="IPR029052">
    <property type="entry name" value="Metallo-depent_PP-like"/>
</dbReference>
<keyword evidence="3" id="KW-0408">Iron</keyword>
<protein>
    <submittedName>
        <fullName evidence="6">Metallophosphoesterase</fullName>
    </submittedName>
</protein>
<dbReference type="PANTHER" id="PTHR42988">
    <property type="entry name" value="PHOSPHOHYDROLASE"/>
    <property type="match status" value="1"/>
</dbReference>
<comment type="caution">
    <text evidence="6">The sequence shown here is derived from an EMBL/GenBank/DDBJ whole genome shotgun (WGS) entry which is preliminary data.</text>
</comment>
<accession>A0ABN2GLT3</accession>
<evidence type="ECO:0000313" key="7">
    <source>
        <dbReference type="Proteomes" id="UP001499851"/>
    </source>
</evidence>
<dbReference type="EMBL" id="BAAAQF010000005">
    <property type="protein sequence ID" value="GAA1673424.1"/>
    <property type="molecule type" value="Genomic_DNA"/>
</dbReference>
<keyword evidence="2" id="KW-0378">Hydrolase</keyword>
<name>A0ABN2GLT3_9ACTN</name>
<feature type="domain" description="Calcineurin-like phosphoesterase" evidence="5">
    <location>
        <begin position="4"/>
        <end position="177"/>
    </location>
</feature>
<dbReference type="Pfam" id="PF00149">
    <property type="entry name" value="Metallophos"/>
    <property type="match status" value="1"/>
</dbReference>
<dbReference type="RefSeq" id="WP_344485149.1">
    <property type="nucleotide sequence ID" value="NZ_BAAAQF010000005.1"/>
</dbReference>
<keyword evidence="7" id="KW-1185">Reference proteome</keyword>
<dbReference type="SUPFAM" id="SSF56300">
    <property type="entry name" value="Metallo-dependent phosphatases"/>
    <property type="match status" value="1"/>
</dbReference>
<dbReference type="Gene3D" id="3.60.21.10">
    <property type="match status" value="1"/>
</dbReference>
<evidence type="ECO:0000256" key="4">
    <source>
        <dbReference type="ARBA" id="ARBA00025742"/>
    </source>
</evidence>
<evidence type="ECO:0000256" key="2">
    <source>
        <dbReference type="ARBA" id="ARBA00022801"/>
    </source>
</evidence>
<evidence type="ECO:0000256" key="1">
    <source>
        <dbReference type="ARBA" id="ARBA00022723"/>
    </source>
</evidence>
<gene>
    <name evidence="6" type="ORF">GCM10009830_19660</name>
</gene>
<dbReference type="InterPro" id="IPR050884">
    <property type="entry name" value="CNP_phosphodiesterase-III"/>
</dbReference>
<proteinExistence type="inferred from homology"/>
<dbReference type="PANTHER" id="PTHR42988:SF2">
    <property type="entry name" value="CYCLIC NUCLEOTIDE PHOSPHODIESTERASE CBUA0032-RELATED"/>
    <property type="match status" value="1"/>
</dbReference>
<dbReference type="Proteomes" id="UP001499851">
    <property type="component" value="Unassembled WGS sequence"/>
</dbReference>
<organism evidence="6 7">
    <name type="scientific">Glycomyces endophyticus</name>
    <dbReference type="NCBI Taxonomy" id="480996"/>
    <lineage>
        <taxon>Bacteria</taxon>
        <taxon>Bacillati</taxon>
        <taxon>Actinomycetota</taxon>
        <taxon>Actinomycetes</taxon>
        <taxon>Glycomycetales</taxon>
        <taxon>Glycomycetaceae</taxon>
        <taxon>Glycomyces</taxon>
    </lineage>
</organism>
<sequence length="233" mass="24543">MSLTLLHLSDPHLDGGDTRAHRLRSALDLMPASRRPDAVVITGDVADHGTEPEYAQFRRIMADRGPWIAAPGNHDDPARLGDDGPVTSLDLEGLRVIALDVTVPGQDHGRLRPEVADLAVEHAAGARATVLAFHQPPLALGHSYIDSMRLRNPDAVEALIARIGTVAAVLCGHAHTPGAAVFAGVPLLLAPGIASALRPDPDHRPLTNSDVPPGAALHRFDGPAVTTTFHFAA</sequence>
<evidence type="ECO:0000256" key="3">
    <source>
        <dbReference type="ARBA" id="ARBA00023004"/>
    </source>
</evidence>
<keyword evidence="1" id="KW-0479">Metal-binding</keyword>
<dbReference type="InterPro" id="IPR004843">
    <property type="entry name" value="Calcineurin-like_PHP"/>
</dbReference>
<reference evidence="6 7" key="1">
    <citation type="journal article" date="2019" name="Int. J. Syst. Evol. Microbiol.">
        <title>The Global Catalogue of Microorganisms (GCM) 10K type strain sequencing project: providing services to taxonomists for standard genome sequencing and annotation.</title>
        <authorList>
            <consortium name="The Broad Institute Genomics Platform"/>
            <consortium name="The Broad Institute Genome Sequencing Center for Infectious Disease"/>
            <person name="Wu L."/>
            <person name="Ma J."/>
        </authorList>
    </citation>
    <scope>NUCLEOTIDE SEQUENCE [LARGE SCALE GENOMIC DNA]</scope>
    <source>
        <strain evidence="6 7">JCM 16001</strain>
    </source>
</reference>
<comment type="similarity">
    <text evidence="4">Belongs to the cyclic nucleotide phosphodiesterase class-III family.</text>
</comment>
<evidence type="ECO:0000313" key="6">
    <source>
        <dbReference type="EMBL" id="GAA1673424.1"/>
    </source>
</evidence>
<evidence type="ECO:0000259" key="5">
    <source>
        <dbReference type="Pfam" id="PF00149"/>
    </source>
</evidence>